<dbReference type="NCBIfam" id="TIGR00468">
    <property type="entry name" value="pheS"/>
    <property type="match status" value="1"/>
</dbReference>
<evidence type="ECO:0000256" key="3">
    <source>
        <dbReference type="ARBA" id="ARBA00010207"/>
    </source>
</evidence>
<evidence type="ECO:0000256" key="7">
    <source>
        <dbReference type="ARBA" id="ARBA00022490"/>
    </source>
</evidence>
<dbReference type="InterPro" id="IPR045864">
    <property type="entry name" value="aa-tRNA-synth_II/BPL/LPL"/>
</dbReference>
<dbReference type="GO" id="GO:0004826">
    <property type="term" value="F:phenylalanine-tRNA ligase activity"/>
    <property type="evidence" value="ECO:0007669"/>
    <property type="project" value="UniProtKB-EC"/>
</dbReference>
<dbReference type="GO" id="GO:0005524">
    <property type="term" value="F:ATP binding"/>
    <property type="evidence" value="ECO:0007669"/>
    <property type="project" value="UniProtKB-KW"/>
</dbReference>
<keyword evidence="10" id="KW-0547">Nucleotide-binding</keyword>
<dbReference type="Pfam" id="PF02912">
    <property type="entry name" value="Phe_tRNA-synt_N"/>
    <property type="match status" value="1"/>
</dbReference>
<feature type="coiled-coil region" evidence="17">
    <location>
        <begin position="2"/>
        <end position="29"/>
    </location>
</feature>
<comment type="subcellular location">
    <subcellularLocation>
        <location evidence="2">Cytoplasm</location>
    </subcellularLocation>
</comment>
<evidence type="ECO:0000256" key="8">
    <source>
        <dbReference type="ARBA" id="ARBA00022598"/>
    </source>
</evidence>
<dbReference type="GO" id="GO:0046872">
    <property type="term" value="F:metal ion binding"/>
    <property type="evidence" value="ECO:0007669"/>
    <property type="project" value="UniProtKB-KW"/>
</dbReference>
<name>A0A0F9K8E3_9ZZZZ</name>
<evidence type="ECO:0000256" key="15">
    <source>
        <dbReference type="ARBA" id="ARBA00030612"/>
    </source>
</evidence>
<comment type="subunit">
    <text evidence="4">Tetramer of two alpha and two beta subunits.</text>
</comment>
<dbReference type="EMBL" id="LAZR01009725">
    <property type="protein sequence ID" value="KKM70926.1"/>
    <property type="molecule type" value="Genomic_DNA"/>
</dbReference>
<keyword evidence="8" id="KW-0436">Ligase</keyword>
<dbReference type="FunFam" id="3.30.930.10:FF:000003">
    <property type="entry name" value="Phenylalanine--tRNA ligase alpha subunit"/>
    <property type="match status" value="1"/>
</dbReference>
<evidence type="ECO:0000256" key="11">
    <source>
        <dbReference type="ARBA" id="ARBA00022840"/>
    </source>
</evidence>
<reference evidence="19" key="1">
    <citation type="journal article" date="2015" name="Nature">
        <title>Complex archaea that bridge the gap between prokaryotes and eukaryotes.</title>
        <authorList>
            <person name="Spang A."/>
            <person name="Saw J.H."/>
            <person name="Jorgensen S.L."/>
            <person name="Zaremba-Niedzwiedzka K."/>
            <person name="Martijn J."/>
            <person name="Lind A.E."/>
            <person name="van Eijk R."/>
            <person name="Schleper C."/>
            <person name="Guy L."/>
            <person name="Ettema T.J."/>
        </authorList>
    </citation>
    <scope>NUCLEOTIDE SEQUENCE</scope>
</reference>
<evidence type="ECO:0000256" key="5">
    <source>
        <dbReference type="ARBA" id="ARBA00012814"/>
    </source>
</evidence>
<keyword evidence="13" id="KW-0648">Protein biosynthesis</keyword>
<evidence type="ECO:0000256" key="16">
    <source>
        <dbReference type="ARBA" id="ARBA00049255"/>
    </source>
</evidence>
<evidence type="ECO:0000256" key="6">
    <source>
        <dbReference type="ARBA" id="ARBA00015409"/>
    </source>
</evidence>
<dbReference type="InterPro" id="IPR004529">
    <property type="entry name" value="Phe-tRNA-synth_IIc_asu"/>
</dbReference>
<keyword evidence="17" id="KW-0175">Coiled coil</keyword>
<keyword evidence="11" id="KW-0067">ATP-binding</keyword>
<dbReference type="PROSITE" id="PS50862">
    <property type="entry name" value="AA_TRNA_LIGASE_II"/>
    <property type="match status" value="1"/>
</dbReference>
<dbReference type="InterPro" id="IPR006195">
    <property type="entry name" value="aa-tRNA-synth_II"/>
</dbReference>
<keyword evidence="7" id="KW-0963">Cytoplasm</keyword>
<evidence type="ECO:0000256" key="14">
    <source>
        <dbReference type="ARBA" id="ARBA00023146"/>
    </source>
</evidence>
<sequence>MMAELDSQLQALNEIVDEAKVAIANADDNRALDTVRVEYLGKKGKITAYLKQLGNVGVEERPVIGKSVNLAKQDVSALIDERNNLLTEMAMNAALAAETVDVSLPGRDSDIGGLHPVTLTLQRIERYFKNIGFDIAEGPEIEDGHHNFTALNIPEQHPARAMHDTFYFDADKLLRTHTSPVQIRVMEEQSPPLRLIAPGRVYRHDSDLTHTPMFHQVEGLMVDENISFTDLKGVLSDFLQAFFEKPLKVRFRPSYFPFTEPSAEADIECVICDGEGCRVCSHTGWIEILGCGMVHPNVFKHVNIDSEKFLGFAFGLGVERMAMLRYGVNDLRLFFDNDLRFLNQFK</sequence>
<evidence type="ECO:0000256" key="10">
    <source>
        <dbReference type="ARBA" id="ARBA00022741"/>
    </source>
</evidence>
<dbReference type="PANTHER" id="PTHR11538:SF41">
    <property type="entry name" value="PHENYLALANINE--TRNA LIGASE, MITOCHONDRIAL"/>
    <property type="match status" value="1"/>
</dbReference>
<dbReference type="GO" id="GO:0006432">
    <property type="term" value="P:phenylalanyl-tRNA aminoacylation"/>
    <property type="evidence" value="ECO:0007669"/>
    <property type="project" value="InterPro"/>
</dbReference>
<dbReference type="InterPro" id="IPR002319">
    <property type="entry name" value="Phenylalanyl-tRNA_Synthase"/>
</dbReference>
<evidence type="ECO:0000256" key="17">
    <source>
        <dbReference type="SAM" id="Coils"/>
    </source>
</evidence>
<keyword evidence="14" id="KW-0030">Aminoacyl-tRNA synthetase</keyword>
<evidence type="ECO:0000313" key="19">
    <source>
        <dbReference type="EMBL" id="KKM70926.1"/>
    </source>
</evidence>
<dbReference type="InterPro" id="IPR010978">
    <property type="entry name" value="tRNA-bd_arm"/>
</dbReference>
<evidence type="ECO:0000256" key="12">
    <source>
        <dbReference type="ARBA" id="ARBA00022842"/>
    </source>
</evidence>
<dbReference type="HAMAP" id="MF_00281">
    <property type="entry name" value="Phe_tRNA_synth_alpha1"/>
    <property type="match status" value="1"/>
</dbReference>
<keyword evidence="12" id="KW-0460">Magnesium</keyword>
<evidence type="ECO:0000256" key="1">
    <source>
        <dbReference type="ARBA" id="ARBA00001946"/>
    </source>
</evidence>
<dbReference type="CDD" id="cd00496">
    <property type="entry name" value="PheRS_alpha_core"/>
    <property type="match status" value="1"/>
</dbReference>
<evidence type="ECO:0000256" key="4">
    <source>
        <dbReference type="ARBA" id="ARBA00011209"/>
    </source>
</evidence>
<dbReference type="AlphaFoldDB" id="A0A0F9K8E3"/>
<organism evidence="19">
    <name type="scientific">marine sediment metagenome</name>
    <dbReference type="NCBI Taxonomy" id="412755"/>
    <lineage>
        <taxon>unclassified sequences</taxon>
        <taxon>metagenomes</taxon>
        <taxon>ecological metagenomes</taxon>
    </lineage>
</organism>
<dbReference type="Pfam" id="PF01409">
    <property type="entry name" value="tRNA-synt_2d"/>
    <property type="match status" value="1"/>
</dbReference>
<evidence type="ECO:0000256" key="9">
    <source>
        <dbReference type="ARBA" id="ARBA00022723"/>
    </source>
</evidence>
<dbReference type="PANTHER" id="PTHR11538">
    <property type="entry name" value="PHENYLALANYL-TRNA SYNTHETASE"/>
    <property type="match status" value="1"/>
</dbReference>
<comment type="cofactor">
    <cofactor evidence="1">
        <name>Mg(2+)</name>
        <dbReference type="ChEBI" id="CHEBI:18420"/>
    </cofactor>
</comment>
<comment type="similarity">
    <text evidence="3">Belongs to the class-II aminoacyl-tRNA synthetase family. Phe-tRNA synthetase alpha subunit type 1 subfamily.</text>
</comment>
<gene>
    <name evidence="19" type="ORF">LCGC14_1435820</name>
</gene>
<evidence type="ECO:0000256" key="13">
    <source>
        <dbReference type="ARBA" id="ARBA00022917"/>
    </source>
</evidence>
<evidence type="ECO:0000256" key="2">
    <source>
        <dbReference type="ARBA" id="ARBA00004496"/>
    </source>
</evidence>
<evidence type="ECO:0000259" key="18">
    <source>
        <dbReference type="PROSITE" id="PS50862"/>
    </source>
</evidence>
<accession>A0A0F9K8E3</accession>
<dbReference type="EC" id="6.1.1.20" evidence="5"/>
<dbReference type="Gene3D" id="3.30.930.10">
    <property type="entry name" value="Bira Bifunctional Protein, Domain 2"/>
    <property type="match status" value="1"/>
</dbReference>
<protein>
    <recommendedName>
        <fullName evidence="6">Phenylalanine--tRNA ligase alpha subunit</fullName>
        <ecNumber evidence="5">6.1.1.20</ecNumber>
    </recommendedName>
    <alternativeName>
        <fullName evidence="15">Phenylalanyl-tRNA synthetase alpha subunit</fullName>
    </alternativeName>
</protein>
<dbReference type="SUPFAM" id="SSF55681">
    <property type="entry name" value="Class II aaRS and biotin synthetases"/>
    <property type="match status" value="1"/>
</dbReference>
<comment type="catalytic activity">
    <reaction evidence="16">
        <text>tRNA(Phe) + L-phenylalanine + ATP = L-phenylalanyl-tRNA(Phe) + AMP + diphosphate + H(+)</text>
        <dbReference type="Rhea" id="RHEA:19413"/>
        <dbReference type="Rhea" id="RHEA-COMP:9668"/>
        <dbReference type="Rhea" id="RHEA-COMP:9699"/>
        <dbReference type="ChEBI" id="CHEBI:15378"/>
        <dbReference type="ChEBI" id="CHEBI:30616"/>
        <dbReference type="ChEBI" id="CHEBI:33019"/>
        <dbReference type="ChEBI" id="CHEBI:58095"/>
        <dbReference type="ChEBI" id="CHEBI:78442"/>
        <dbReference type="ChEBI" id="CHEBI:78531"/>
        <dbReference type="ChEBI" id="CHEBI:456215"/>
        <dbReference type="EC" id="6.1.1.20"/>
    </reaction>
</comment>
<keyword evidence="9" id="KW-0479">Metal-binding</keyword>
<dbReference type="SUPFAM" id="SSF46589">
    <property type="entry name" value="tRNA-binding arm"/>
    <property type="match status" value="1"/>
</dbReference>
<feature type="domain" description="Aminoacyl-transfer RNA synthetases class-II family profile" evidence="18">
    <location>
        <begin position="124"/>
        <end position="336"/>
    </location>
</feature>
<dbReference type="GO" id="GO:0005737">
    <property type="term" value="C:cytoplasm"/>
    <property type="evidence" value="ECO:0007669"/>
    <property type="project" value="UniProtKB-SubCell"/>
</dbReference>
<dbReference type="GO" id="GO:0000049">
    <property type="term" value="F:tRNA binding"/>
    <property type="evidence" value="ECO:0007669"/>
    <property type="project" value="InterPro"/>
</dbReference>
<dbReference type="InterPro" id="IPR022911">
    <property type="entry name" value="Phe_tRNA_ligase_alpha1_bac"/>
</dbReference>
<dbReference type="InterPro" id="IPR004188">
    <property type="entry name" value="Phe-tRNA_ligase_II_N"/>
</dbReference>
<comment type="caution">
    <text evidence="19">The sequence shown here is derived from an EMBL/GenBank/DDBJ whole genome shotgun (WGS) entry which is preliminary data.</text>
</comment>
<proteinExistence type="inferred from homology"/>